<dbReference type="STRING" id="272635.gene:17576820"/>
<dbReference type="BioCyc" id="MPUL272635:G1GT6-233-MONOMER"/>
<dbReference type="eggNOG" id="ENOG5031ZJA">
    <property type="taxonomic scope" value="Bacteria"/>
</dbReference>
<dbReference type="AlphaFoldDB" id="Q98QX8"/>
<sequence>MPLILSIIEPSNYKQIVPNNNFEILDITLISTVQKPVIITDEPAKKQSVSVYDVAALVFSIKNPENEEIKKVYVIAESVIWISNEKGNLVSINGLFKIIPNDLFIAVYKKFEDLKEMSVEEIEEFLELDKSKSILQAFDEVTDYFSISNYEINSNLFRMATNQDKFTNLSKKILVKTLVAWQLTK</sequence>
<evidence type="ECO:0000313" key="2">
    <source>
        <dbReference type="Proteomes" id="UP000000528"/>
    </source>
</evidence>
<reference evidence="1 2" key="1">
    <citation type="journal article" date="2001" name="Nucleic Acids Res.">
        <title>The complete genome sequence of the murine respiratory pathogen Mycoplasma pulmonis.</title>
        <authorList>
            <person name="Chambaud I."/>
            <person name="Heilig R."/>
            <person name="Ferris S."/>
            <person name="Barbe V."/>
            <person name="Samson D."/>
            <person name="Galisson F."/>
            <person name="Moszer I."/>
            <person name="Dybvig K."/>
            <person name="Wroblewski H."/>
            <person name="Viari A."/>
            <person name="Rocha E.P.C."/>
            <person name="Blanchard A."/>
        </authorList>
    </citation>
    <scope>NUCLEOTIDE SEQUENCE [LARGE SCALE GENOMIC DNA]</scope>
    <source>
        <strain evidence="1 2">UAB CTIP</strain>
    </source>
</reference>
<dbReference type="NCBIfam" id="NF045864">
    <property type="entry name" value="glide_MMOB1640"/>
    <property type="match status" value="1"/>
</dbReference>
<dbReference type="Proteomes" id="UP000000528">
    <property type="component" value="Chromosome"/>
</dbReference>
<dbReference type="KEGG" id="mpu:MYPU_2320"/>
<dbReference type="HOGENOM" id="CLU_1459806_0_0_14"/>
<evidence type="ECO:0000313" key="1">
    <source>
        <dbReference type="EMBL" id="CAC13405.1"/>
    </source>
</evidence>
<organism evidence="2">
    <name type="scientific">Mycoplasmopsis pulmonis (strain UAB CTIP)</name>
    <name type="common">Mycoplasma pulmonis</name>
    <dbReference type="NCBI Taxonomy" id="272635"/>
    <lineage>
        <taxon>Bacteria</taxon>
        <taxon>Bacillati</taxon>
        <taxon>Mycoplasmatota</taxon>
        <taxon>Mycoplasmoidales</taxon>
        <taxon>Metamycoplasmataceae</taxon>
        <taxon>Mycoplasmopsis</taxon>
    </lineage>
</organism>
<dbReference type="RefSeq" id="WP_010925036.1">
    <property type="nucleotide sequence ID" value="NC_002771.1"/>
</dbReference>
<proteinExistence type="predicted"/>
<protein>
    <submittedName>
        <fullName evidence="1">Uncharacterized protein</fullName>
    </submittedName>
</protein>
<keyword evidence="2" id="KW-1185">Reference proteome</keyword>
<gene>
    <name evidence="1" type="ordered locus">MYPU_2320</name>
</gene>
<name>Q98QX8_MYCPU</name>
<accession>Q98QX8</accession>
<dbReference type="PIR" id="H90540">
    <property type="entry name" value="H90540"/>
</dbReference>
<dbReference type="EMBL" id="AL445563">
    <property type="protein sequence ID" value="CAC13405.1"/>
    <property type="molecule type" value="Genomic_DNA"/>
</dbReference>